<name>A0A9Q5HXW3_SANBA</name>
<dbReference type="InterPro" id="IPR011333">
    <property type="entry name" value="SKP1/BTB/POZ_sf"/>
</dbReference>
<dbReference type="SUPFAM" id="SSF54695">
    <property type="entry name" value="POZ domain"/>
    <property type="match status" value="1"/>
</dbReference>
<accession>A0A9Q5HXW3</accession>
<dbReference type="AlphaFoldDB" id="A0A9Q5HXW3"/>
<protein>
    <recommendedName>
        <fullName evidence="3">BTB domain-containing protein</fullName>
    </recommendedName>
</protein>
<dbReference type="Proteomes" id="UP000757232">
    <property type="component" value="Unassembled WGS sequence"/>
</dbReference>
<comment type="caution">
    <text evidence="1">The sequence shown here is derived from an EMBL/GenBank/DDBJ whole genome shotgun (WGS) entry which is preliminary data.</text>
</comment>
<organism evidence="1 2">
    <name type="scientific">Sanghuangporus baumii</name>
    <name type="common">Phellinus baumii</name>
    <dbReference type="NCBI Taxonomy" id="108892"/>
    <lineage>
        <taxon>Eukaryota</taxon>
        <taxon>Fungi</taxon>
        <taxon>Dikarya</taxon>
        <taxon>Basidiomycota</taxon>
        <taxon>Agaricomycotina</taxon>
        <taxon>Agaricomycetes</taxon>
        <taxon>Hymenochaetales</taxon>
        <taxon>Hymenochaetaceae</taxon>
        <taxon>Sanghuangporus</taxon>
    </lineage>
</organism>
<gene>
    <name evidence="1" type="ORF">A7U60_g4818</name>
</gene>
<keyword evidence="2" id="KW-1185">Reference proteome</keyword>
<dbReference type="OrthoDB" id="2593747at2759"/>
<reference evidence="1" key="1">
    <citation type="submission" date="2016-06" db="EMBL/GenBank/DDBJ databases">
        <title>Draft Genome sequence of the fungus Inonotus baumii.</title>
        <authorList>
            <person name="Zhu H."/>
            <person name="Lin W."/>
        </authorList>
    </citation>
    <scope>NUCLEOTIDE SEQUENCE</scope>
    <source>
        <strain evidence="1">821</strain>
    </source>
</reference>
<evidence type="ECO:0008006" key="3">
    <source>
        <dbReference type="Google" id="ProtNLM"/>
    </source>
</evidence>
<dbReference type="CDD" id="cd18186">
    <property type="entry name" value="BTB_POZ_ZBTB_KLHL-like"/>
    <property type="match status" value="1"/>
</dbReference>
<proteinExistence type="predicted"/>
<evidence type="ECO:0000313" key="1">
    <source>
        <dbReference type="EMBL" id="OCB88033.1"/>
    </source>
</evidence>
<evidence type="ECO:0000313" key="2">
    <source>
        <dbReference type="Proteomes" id="UP000757232"/>
    </source>
</evidence>
<dbReference type="EMBL" id="LNZH02000185">
    <property type="protein sequence ID" value="OCB88033.1"/>
    <property type="molecule type" value="Genomic_DNA"/>
</dbReference>
<dbReference type="Gene3D" id="3.30.710.10">
    <property type="entry name" value="Potassium Channel Kv1.1, Chain A"/>
    <property type="match status" value="1"/>
</dbReference>
<sequence length="264" mass="29984">MTTDRANPAGPNVKPRQRDDEFYINFIIFEVESILFRVPRHSFEANSETFRDMFASIPATLTAEGSSDINPLILNGVTTTDFRALVKALLSPAYGSKIELNVTEWISVLRLAHLWTFGKLLDAAIEEIDRLSSDPALKISLAKKYNVSKWLRRNYFKLVMRLEPLTASEAEMIGTQCVLKLCEIRESRFKWVLDGRIRNLWGEEPIPWGIDVHPNSQKQSEDKLPAVQIGLDPNVFSDKITASYVMQLQSAVHEAITKAFELDD</sequence>